<comment type="subcellular location">
    <subcellularLocation>
        <location evidence="1">Cell envelope</location>
    </subcellularLocation>
</comment>
<dbReference type="Pfam" id="PF03480">
    <property type="entry name" value="DctP"/>
    <property type="match status" value="1"/>
</dbReference>
<dbReference type="PANTHER" id="PTHR33376:SF4">
    <property type="entry name" value="SIALIC ACID-BINDING PERIPLASMIC PROTEIN SIAP"/>
    <property type="match status" value="1"/>
</dbReference>
<dbReference type="InterPro" id="IPR004682">
    <property type="entry name" value="TRAP_DctP"/>
</dbReference>
<proteinExistence type="inferred from homology"/>
<dbReference type="RefSeq" id="WP_142607890.1">
    <property type="nucleotide sequence ID" value="NZ_VDGG01000027.1"/>
</dbReference>
<keyword evidence="7" id="KW-1185">Reference proteome</keyword>
<evidence type="ECO:0000256" key="2">
    <source>
        <dbReference type="ARBA" id="ARBA00009023"/>
    </source>
</evidence>
<dbReference type="Gene3D" id="3.40.190.170">
    <property type="entry name" value="Bacterial extracellular solute-binding protein, family 7"/>
    <property type="match status" value="1"/>
</dbReference>
<dbReference type="EMBL" id="VDGG01000027">
    <property type="protein sequence ID" value="TQR12727.1"/>
    <property type="molecule type" value="Genomic_DNA"/>
</dbReference>
<evidence type="ECO:0000256" key="3">
    <source>
        <dbReference type="ARBA" id="ARBA00022448"/>
    </source>
</evidence>
<evidence type="ECO:0000313" key="7">
    <source>
        <dbReference type="Proteomes" id="UP000318937"/>
    </source>
</evidence>
<dbReference type="GO" id="GO:0030288">
    <property type="term" value="C:outer membrane-bounded periplasmic space"/>
    <property type="evidence" value="ECO:0007669"/>
    <property type="project" value="InterPro"/>
</dbReference>
<dbReference type="Proteomes" id="UP000318937">
    <property type="component" value="Unassembled WGS sequence"/>
</dbReference>
<sequence>MKKKSISLLVLILFLSSILLSACSEDSKASGGSKSITTLSFAYELPDDHPWGEGAKKFKEVVEEKTNGEVKIEIYGNGSLAGSGREIQEGAKIGTIDIGISSTPMSLMNPYQDLFSLPYIFSSRENAWEVLDGPIGDKVGEKLSAHNLTHLAYWEDGFRQITNSTRPITKIEDFKGLRIRVPESEVRIESFKALGSSPLPMAWSEVFTALQQGTIDGQENPLSVINSSSFYDVQKYLTISNHVYSPATLFINTSKWDSLSKEQKEIVLEAAKAGRDLNRQLNEEQDSELVKGLEEKGMEVTVIDENKPFQEATKSVWESVVNDIGGDAQEIVDEINKSQ</sequence>
<comment type="similarity">
    <text evidence="2">Belongs to the bacterial solute-binding protein 7 family.</text>
</comment>
<evidence type="ECO:0000256" key="1">
    <source>
        <dbReference type="ARBA" id="ARBA00004196"/>
    </source>
</evidence>
<dbReference type="NCBIfam" id="NF037995">
    <property type="entry name" value="TRAP_S1"/>
    <property type="match status" value="1"/>
</dbReference>
<dbReference type="NCBIfam" id="TIGR00787">
    <property type="entry name" value="dctP"/>
    <property type="match status" value="1"/>
</dbReference>
<dbReference type="PIRSF" id="PIRSF006470">
    <property type="entry name" value="DctB"/>
    <property type="match status" value="1"/>
</dbReference>
<dbReference type="GO" id="GO:0055085">
    <property type="term" value="P:transmembrane transport"/>
    <property type="evidence" value="ECO:0007669"/>
    <property type="project" value="InterPro"/>
</dbReference>
<dbReference type="InterPro" id="IPR038404">
    <property type="entry name" value="TRAP_DctP_sf"/>
</dbReference>
<name>A0A544T5M0_9BACI</name>
<gene>
    <name evidence="6" type="ORF">FG383_13345</name>
</gene>
<evidence type="ECO:0000256" key="4">
    <source>
        <dbReference type="ARBA" id="ARBA00022729"/>
    </source>
</evidence>
<evidence type="ECO:0000256" key="5">
    <source>
        <dbReference type="SAM" id="SignalP"/>
    </source>
</evidence>
<dbReference type="SUPFAM" id="SSF53850">
    <property type="entry name" value="Periplasmic binding protein-like II"/>
    <property type="match status" value="1"/>
</dbReference>
<dbReference type="AlphaFoldDB" id="A0A544T5M0"/>
<dbReference type="PANTHER" id="PTHR33376">
    <property type="match status" value="1"/>
</dbReference>
<feature type="chain" id="PRO_5039517453" evidence="5">
    <location>
        <begin position="23"/>
        <end position="339"/>
    </location>
</feature>
<dbReference type="OrthoDB" id="9776801at2"/>
<dbReference type="PROSITE" id="PS51257">
    <property type="entry name" value="PROKAR_LIPOPROTEIN"/>
    <property type="match status" value="1"/>
</dbReference>
<keyword evidence="3" id="KW-0813">Transport</keyword>
<reference evidence="6 7" key="1">
    <citation type="submission" date="2019-05" db="EMBL/GenBank/DDBJ databases">
        <title>Psychrobacillus vulpis sp. nov., a new species isolated from feces of a red fox that inhabits in The Tablas de Daimiel Natural Park, Albacete, Spain.</title>
        <authorList>
            <person name="Rodriguez M."/>
            <person name="Reina J.C."/>
            <person name="Bejar V."/>
            <person name="Llamas I."/>
        </authorList>
    </citation>
    <scope>NUCLEOTIDE SEQUENCE [LARGE SCALE GENOMIC DNA]</scope>
    <source>
        <strain evidence="6 7">NHI-2</strain>
    </source>
</reference>
<protein>
    <submittedName>
        <fullName evidence="6">TRAP transporter substrate-binding protein</fullName>
    </submittedName>
</protein>
<organism evidence="6 7">
    <name type="scientific">Psychrobacillus soli</name>
    <dbReference type="NCBI Taxonomy" id="1543965"/>
    <lineage>
        <taxon>Bacteria</taxon>
        <taxon>Bacillati</taxon>
        <taxon>Bacillota</taxon>
        <taxon>Bacilli</taxon>
        <taxon>Bacillales</taxon>
        <taxon>Bacillaceae</taxon>
        <taxon>Psychrobacillus</taxon>
    </lineage>
</organism>
<evidence type="ECO:0000313" key="6">
    <source>
        <dbReference type="EMBL" id="TQR12727.1"/>
    </source>
</evidence>
<keyword evidence="4 5" id="KW-0732">Signal</keyword>
<feature type="signal peptide" evidence="5">
    <location>
        <begin position="1"/>
        <end position="22"/>
    </location>
</feature>
<accession>A0A544T5M0</accession>
<comment type="caution">
    <text evidence="6">The sequence shown here is derived from an EMBL/GenBank/DDBJ whole genome shotgun (WGS) entry which is preliminary data.</text>
</comment>
<dbReference type="InterPro" id="IPR018389">
    <property type="entry name" value="DctP_fam"/>
</dbReference>
<dbReference type="CDD" id="cd13603">
    <property type="entry name" value="PBP2_TRAP_Siap_TeaA_like"/>
    <property type="match status" value="1"/>
</dbReference>